<dbReference type="eggNOG" id="COG0827">
    <property type="taxonomic scope" value="Bacteria"/>
</dbReference>
<gene>
    <name evidence="2" type="ORF">N799_12935</name>
</gene>
<proteinExistence type="predicted"/>
<dbReference type="OrthoDB" id="6477274at2"/>
<feature type="domain" description="DUF4942" evidence="1">
    <location>
        <begin position="192"/>
        <end position="227"/>
    </location>
</feature>
<reference evidence="2 3" key="1">
    <citation type="journal article" date="2015" name="Stand. Genomic Sci.">
        <title>Genomic information of the arsenic-resistant bacterium Lysobacter arseniciresistens type strain ZS79(T) and comparison of Lysobacter draft genomes.</title>
        <authorList>
            <person name="Liu L."/>
            <person name="Zhang S."/>
            <person name="Luo M."/>
            <person name="Wang G."/>
        </authorList>
    </citation>
    <scope>NUCLEOTIDE SEQUENCE [LARGE SCALE GENOMIC DNA]</scope>
    <source>
        <strain evidence="2 3">ZS79</strain>
    </source>
</reference>
<dbReference type="InterPro" id="IPR031339">
    <property type="entry name" value="DUF4942"/>
</dbReference>
<dbReference type="AlphaFoldDB" id="A0A0A0EQ93"/>
<dbReference type="Proteomes" id="UP000029989">
    <property type="component" value="Unassembled WGS sequence"/>
</dbReference>
<feature type="domain" description="DUF4942" evidence="1">
    <location>
        <begin position="58"/>
        <end position="184"/>
    </location>
</feature>
<protein>
    <recommendedName>
        <fullName evidence="1">DUF4942 domain-containing protein</fullName>
    </recommendedName>
</protein>
<evidence type="ECO:0000259" key="1">
    <source>
        <dbReference type="Pfam" id="PF13708"/>
    </source>
</evidence>
<organism evidence="2 3">
    <name type="scientific">Lysobacter arseniciresistens ZS79</name>
    <dbReference type="NCBI Taxonomy" id="913325"/>
    <lineage>
        <taxon>Bacteria</taxon>
        <taxon>Pseudomonadati</taxon>
        <taxon>Pseudomonadota</taxon>
        <taxon>Gammaproteobacteria</taxon>
        <taxon>Lysobacterales</taxon>
        <taxon>Lysobacteraceae</taxon>
        <taxon>Novilysobacter</taxon>
    </lineage>
</organism>
<keyword evidence="3" id="KW-1185">Reference proteome</keyword>
<sequence length="246" mass="28812">MGLDLIKSISVPDLLRERHELLEAAIRVLTDPHMRSFALHLSRSYQLHHDAALHYYTEKVDRQLWARFLHGAGLWDLMSGPEREKWRKVVGQEARDPVVPFDAPTALGVFQDLHERKDEFRKEALAHLYRRLSWDHKTNQPSHFGQKLIYQRFYDYRGNCTSYGADAIQDLLRELYRFDGKPEPCGWWMNSIDGYLDIKAFKNGNAHITLLRPDLMDRLNAELARWFPGALPAPSNTRGHRRARRV</sequence>
<dbReference type="Pfam" id="PF13708">
    <property type="entry name" value="DUF4942"/>
    <property type="match status" value="2"/>
</dbReference>
<comment type="caution">
    <text evidence="2">The sequence shown here is derived from an EMBL/GenBank/DDBJ whole genome shotgun (WGS) entry which is preliminary data.</text>
</comment>
<accession>A0A0A0EQ93</accession>
<evidence type="ECO:0000313" key="2">
    <source>
        <dbReference type="EMBL" id="KGM52644.1"/>
    </source>
</evidence>
<evidence type="ECO:0000313" key="3">
    <source>
        <dbReference type="Proteomes" id="UP000029989"/>
    </source>
</evidence>
<dbReference type="STRING" id="913325.N799_12935"/>
<dbReference type="EMBL" id="AVPT01000061">
    <property type="protein sequence ID" value="KGM52644.1"/>
    <property type="molecule type" value="Genomic_DNA"/>
</dbReference>
<name>A0A0A0EQ93_9GAMM</name>
<dbReference type="RefSeq" id="WP_036213879.1">
    <property type="nucleotide sequence ID" value="NZ_AVPT01000061.1"/>
</dbReference>